<dbReference type="PANTHER" id="PTHR34606">
    <property type="entry name" value="BON DOMAIN-CONTAINING PROTEIN"/>
    <property type="match status" value="1"/>
</dbReference>
<protein>
    <recommendedName>
        <fullName evidence="3">BON domain-containing protein</fullName>
    </recommendedName>
</protein>
<evidence type="ECO:0000256" key="1">
    <source>
        <dbReference type="ARBA" id="ARBA00022729"/>
    </source>
</evidence>
<dbReference type="Proteomes" id="UP000199600">
    <property type="component" value="Unassembled WGS sequence"/>
</dbReference>
<dbReference type="PANTHER" id="PTHR34606:SF4">
    <property type="entry name" value="OUTER MEMBRANE LIPOPROTEIN DOLP"/>
    <property type="match status" value="1"/>
</dbReference>
<dbReference type="RefSeq" id="WP_186410447.1">
    <property type="nucleotide sequence ID" value="NZ_FLQY01000094.1"/>
</dbReference>
<reference evidence="4 5" key="1">
    <citation type="submission" date="2016-06" db="EMBL/GenBank/DDBJ databases">
        <authorList>
            <person name="Kjaerup R.B."/>
            <person name="Dalgaard T.S."/>
            <person name="Juul-Madsen H.R."/>
        </authorList>
    </citation>
    <scope>NUCLEOTIDE SEQUENCE [LARGE SCALE GENOMIC DNA]</scope>
    <source>
        <strain evidence="4">2</strain>
    </source>
</reference>
<evidence type="ECO:0000259" key="3">
    <source>
        <dbReference type="PROSITE" id="PS50914"/>
    </source>
</evidence>
<dbReference type="InterPro" id="IPR051686">
    <property type="entry name" value="Lipoprotein_DolP"/>
</dbReference>
<feature type="domain" description="BON" evidence="3">
    <location>
        <begin position="124"/>
        <end position="191"/>
    </location>
</feature>
<evidence type="ECO:0000256" key="2">
    <source>
        <dbReference type="SAM" id="SignalP"/>
    </source>
</evidence>
<dbReference type="PROSITE" id="PS50914">
    <property type="entry name" value="BON"/>
    <property type="match status" value="2"/>
</dbReference>
<dbReference type="AlphaFoldDB" id="A0A1A8XM73"/>
<keyword evidence="1 2" id="KW-0732">Signal</keyword>
<evidence type="ECO:0000313" key="5">
    <source>
        <dbReference type="Proteomes" id="UP000199600"/>
    </source>
</evidence>
<dbReference type="PROSITE" id="PS51257">
    <property type="entry name" value="PROKAR_LIPOPROTEIN"/>
    <property type="match status" value="1"/>
</dbReference>
<evidence type="ECO:0000313" key="4">
    <source>
        <dbReference type="EMBL" id="SBT06269.1"/>
    </source>
</evidence>
<gene>
    <name evidence="4" type="primary">ecfH</name>
    <name evidence="4" type="ORF">PROAA_1830009</name>
</gene>
<dbReference type="Gene3D" id="3.30.1340.30">
    <property type="match status" value="2"/>
</dbReference>
<dbReference type="InterPro" id="IPR007055">
    <property type="entry name" value="BON_dom"/>
</dbReference>
<dbReference type="SMART" id="SM00749">
    <property type="entry name" value="BON"/>
    <property type="match status" value="2"/>
</dbReference>
<dbReference type="Pfam" id="PF04972">
    <property type="entry name" value="BON"/>
    <property type="match status" value="2"/>
</dbReference>
<accession>A0A1A8XM73</accession>
<dbReference type="EMBL" id="FLQY01000094">
    <property type="protein sequence ID" value="SBT06269.1"/>
    <property type="molecule type" value="Genomic_DNA"/>
</dbReference>
<feature type="chain" id="PRO_5008381605" description="BON domain-containing protein" evidence="2">
    <location>
        <begin position="21"/>
        <end position="214"/>
    </location>
</feature>
<feature type="signal peptide" evidence="2">
    <location>
        <begin position="1"/>
        <end position="20"/>
    </location>
</feature>
<name>A0A1A8XM73_9RHOO</name>
<sequence>MRKHMLVGVLLGATILPALQGCVPAVVAGATAGALATMDRRSLGTQTEDETIEWKASARVSEKLGDTAHINYTSYDRKVLLTGEVNSAEDKAEAERIVSLVPNVAAVLNELAVGPVSSFSDRSNDSFITSKVKSRSLDTGKFNPVHIKVVTEAGVVYLMGLVTQPEADAAIKVARTTGGVKKVVNLFDIITPAKARELDIAQSKNGQPTEEKKP</sequence>
<dbReference type="InterPro" id="IPR014004">
    <property type="entry name" value="Transpt-assoc_nodulatn_dom_bac"/>
</dbReference>
<feature type="domain" description="BON" evidence="3">
    <location>
        <begin position="48"/>
        <end position="115"/>
    </location>
</feature>
<organism evidence="4 5">
    <name type="scientific">Candidatus Propionivibrio aalborgensis</name>
    <dbReference type="NCBI Taxonomy" id="1860101"/>
    <lineage>
        <taxon>Bacteria</taxon>
        <taxon>Pseudomonadati</taxon>
        <taxon>Pseudomonadota</taxon>
        <taxon>Betaproteobacteria</taxon>
        <taxon>Rhodocyclales</taxon>
        <taxon>Rhodocyclaceae</taxon>
        <taxon>Propionivibrio</taxon>
    </lineage>
</organism>
<keyword evidence="5" id="KW-1185">Reference proteome</keyword>
<proteinExistence type="predicted"/>